<dbReference type="KEGG" id="slom:PXH66_18040"/>
<evidence type="ECO:0000259" key="5">
    <source>
        <dbReference type="Pfam" id="PF00561"/>
    </source>
</evidence>
<dbReference type="Pfam" id="PF22244">
    <property type="entry name" value="GCE_fung"/>
    <property type="match status" value="1"/>
</dbReference>
<dbReference type="PANTHER" id="PTHR22946:SF9">
    <property type="entry name" value="POLYKETIDE TRANSFERASE AF380"/>
    <property type="match status" value="1"/>
</dbReference>
<keyword evidence="1" id="KW-0719">Serine esterase</keyword>
<dbReference type="InterPro" id="IPR029058">
    <property type="entry name" value="AB_hydrolase_fold"/>
</dbReference>
<dbReference type="PANTHER" id="PTHR22946">
    <property type="entry name" value="DIENELACTONE HYDROLASE DOMAIN-CONTAINING PROTEIN-RELATED"/>
    <property type="match status" value="1"/>
</dbReference>
<dbReference type="Gene3D" id="3.40.50.1820">
    <property type="entry name" value="alpha/beta hydrolase"/>
    <property type="match status" value="2"/>
</dbReference>
<dbReference type="InterPro" id="IPR050261">
    <property type="entry name" value="FrsA_esterase"/>
</dbReference>
<evidence type="ECO:0000256" key="4">
    <source>
        <dbReference type="ARBA" id="ARBA00038115"/>
    </source>
</evidence>
<feature type="domain" description="AB hydrolase-1" evidence="5">
    <location>
        <begin position="494"/>
        <end position="612"/>
    </location>
</feature>
<organism evidence="7 8">
    <name type="scientific">Synoicihabitans lomoniglobus</name>
    <dbReference type="NCBI Taxonomy" id="2909285"/>
    <lineage>
        <taxon>Bacteria</taxon>
        <taxon>Pseudomonadati</taxon>
        <taxon>Verrucomicrobiota</taxon>
        <taxon>Opitutia</taxon>
        <taxon>Opitutales</taxon>
        <taxon>Opitutaceae</taxon>
        <taxon>Synoicihabitans</taxon>
    </lineage>
</organism>
<dbReference type="RefSeq" id="WP_330931094.1">
    <property type="nucleotide sequence ID" value="NZ_CP119075.1"/>
</dbReference>
<evidence type="ECO:0000259" key="6">
    <source>
        <dbReference type="Pfam" id="PF22244"/>
    </source>
</evidence>
<dbReference type="GO" id="GO:0052689">
    <property type="term" value="F:carboxylic ester hydrolase activity"/>
    <property type="evidence" value="ECO:0007669"/>
    <property type="project" value="UniProtKB-KW"/>
</dbReference>
<feature type="domain" description="4-O-methyl-glucuronoyl methylesterase-like" evidence="6">
    <location>
        <begin position="105"/>
        <end position="317"/>
    </location>
</feature>
<dbReference type="AlphaFoldDB" id="A0AAE9ZUB5"/>
<comment type="similarity">
    <text evidence="4">Belongs to the AB hydrolase superfamily. FUS2 hydrolase family.</text>
</comment>
<evidence type="ECO:0000256" key="3">
    <source>
        <dbReference type="ARBA" id="ARBA00022801"/>
    </source>
</evidence>
<dbReference type="Pfam" id="PF00561">
    <property type="entry name" value="Abhydrolase_1"/>
    <property type="match status" value="1"/>
</dbReference>
<gene>
    <name evidence="7" type="ORF">PXH66_18040</name>
</gene>
<dbReference type="SUPFAM" id="SSF53474">
    <property type="entry name" value="alpha/beta-Hydrolases"/>
    <property type="match status" value="2"/>
</dbReference>
<reference evidence="7" key="1">
    <citation type="submission" date="2023-03" db="EMBL/GenBank/DDBJ databases">
        <title>Lomoglobus Profundus gen. nov., sp. nov., a novel member of the phylum Verrucomicrobia, isolated from deep-marine sediment of South China Sea.</title>
        <authorList>
            <person name="Ahmad T."/>
            <person name="Ishaq S.E."/>
            <person name="Wang F."/>
        </authorList>
    </citation>
    <scope>NUCLEOTIDE SEQUENCE</scope>
    <source>
        <strain evidence="7">LMO-M01</strain>
    </source>
</reference>
<proteinExistence type="inferred from homology"/>
<keyword evidence="3 7" id="KW-0378">Hydrolase</keyword>
<keyword evidence="2" id="KW-0732">Signal</keyword>
<dbReference type="EMBL" id="CP119075">
    <property type="protein sequence ID" value="WED64242.1"/>
    <property type="molecule type" value="Genomic_DNA"/>
</dbReference>
<name>A0AAE9ZUB5_9BACT</name>
<sequence>MRENLTTVPEWNAWQEKTGELPPDFDTLPRSEFLPDPLRFLDGRPVATSADWSARRDEILDQYEHYFFGRFPPKPALTRVVAVESTAGDGYHARTVQLVFGPEDRGTLRVKVTVPDGPGPHPAVITTSLDGWAEHLIPRGYAAVGFAGNDFMDDTADLPELYPDYDFAALPRRAWAVQLVVDYLETRADIDHNRIGLYGYSRDGKMATIAAAIEPRIAAVMAGSTGVGGVLPWRLAGEFGMGESIESTTMMFPHWFHPRMRFFAGHEDRLPVDANLLVAAIAPRACLMQYGLNDEVSNVWANEQSFASAQRVYALLGHPERLSLLRGPGFHGSIDPQKCLDWLDLQFGHTADKAAWSNDRMFAWDWEVWRSQHAAEFDPKTYPVHAPGDFSVESTRAAVRAMLGPTPPQPPTPVPFWRRGPAKPVPGPTYAQGSGPGQLTPDVPAWVASRGRIQEFGWLAADNDTVDSIRVSFGRGLHGDLFFPRDRPEGKRLPTVIWLHGYSYPLGYMWVYRRDLHPILALAQAGYAVLAFDQSGFGSRQAETAPFYERYPEWSRLGRMVNDVSAAIDALDGQDLVDGQRIYALGYTLGGAVGLHAAALDERVRGVVSIAGFSPLRSDTVDSIAGGIARFSHQRSLLPKLGFFIGEEARIPYDYDGLLATIAPRPVLVVQPTMGRGTDPAAVRAAVERARPTFAQQGSAADLTLLEPHDYTRFPTVAQEAVIAWMKTHLP</sequence>
<evidence type="ECO:0000313" key="8">
    <source>
        <dbReference type="Proteomes" id="UP001218638"/>
    </source>
</evidence>
<protein>
    <submittedName>
        <fullName evidence="7">Alpha/beta fold hydrolase</fullName>
    </submittedName>
</protein>
<accession>A0AAE9ZUB5</accession>
<keyword evidence="8" id="KW-1185">Reference proteome</keyword>
<evidence type="ECO:0000313" key="7">
    <source>
        <dbReference type="EMBL" id="WED64242.1"/>
    </source>
</evidence>
<dbReference type="InterPro" id="IPR000073">
    <property type="entry name" value="AB_hydrolase_1"/>
</dbReference>
<evidence type="ECO:0000256" key="1">
    <source>
        <dbReference type="ARBA" id="ARBA00022487"/>
    </source>
</evidence>
<evidence type="ECO:0000256" key="2">
    <source>
        <dbReference type="ARBA" id="ARBA00022729"/>
    </source>
</evidence>
<dbReference type="InterPro" id="IPR054579">
    <property type="entry name" value="GCE-like_dom"/>
</dbReference>
<dbReference type="Proteomes" id="UP001218638">
    <property type="component" value="Chromosome"/>
</dbReference>